<dbReference type="KEGG" id="haa:A5892_13470"/>
<dbReference type="RefSeq" id="WP_064123241.1">
    <property type="nucleotide sequence ID" value="NZ_CP015243.1"/>
</dbReference>
<protein>
    <recommendedName>
        <fullName evidence="3 5">Flagellar hook-basal body complex protein FliE</fullName>
    </recommendedName>
</protein>
<dbReference type="GO" id="GO:0003774">
    <property type="term" value="F:cytoskeletal motor activity"/>
    <property type="evidence" value="ECO:0007669"/>
    <property type="project" value="InterPro"/>
</dbReference>
<keyword evidence="7" id="KW-1185">Reference proteome</keyword>
<dbReference type="PANTHER" id="PTHR34653:SF1">
    <property type="entry name" value="FLAGELLAR HOOK-BASAL BODY COMPLEX PROTEIN FLIE"/>
    <property type="match status" value="1"/>
</dbReference>
<comment type="similarity">
    <text evidence="2 5">Belongs to the FliE family.</text>
</comment>
<dbReference type="PRINTS" id="PR01006">
    <property type="entry name" value="FLGHOOKFLIE"/>
</dbReference>
<accession>A0A172YGL6</accession>
<keyword evidence="4 5" id="KW-0975">Bacterial flagellum</keyword>
<organism evidence="6 7">
    <name type="scientific">Halotalea alkalilenta</name>
    <dbReference type="NCBI Taxonomy" id="376489"/>
    <lineage>
        <taxon>Bacteria</taxon>
        <taxon>Pseudomonadati</taxon>
        <taxon>Pseudomonadota</taxon>
        <taxon>Gammaproteobacteria</taxon>
        <taxon>Oceanospirillales</taxon>
        <taxon>Halomonadaceae</taxon>
        <taxon>Halotalea</taxon>
    </lineage>
</organism>
<dbReference type="HAMAP" id="MF_00724">
    <property type="entry name" value="FliE"/>
    <property type="match status" value="1"/>
</dbReference>
<comment type="subcellular location">
    <subcellularLocation>
        <location evidence="1 5">Bacterial flagellum basal body</location>
    </subcellularLocation>
</comment>
<evidence type="ECO:0000313" key="6">
    <source>
        <dbReference type="EMBL" id="ANF58354.1"/>
    </source>
</evidence>
<evidence type="ECO:0000256" key="4">
    <source>
        <dbReference type="ARBA" id="ARBA00023143"/>
    </source>
</evidence>
<dbReference type="GO" id="GO:0005198">
    <property type="term" value="F:structural molecule activity"/>
    <property type="evidence" value="ECO:0007669"/>
    <property type="project" value="UniProtKB-UniRule"/>
</dbReference>
<sequence>MTVASGALASALQALEATAAQAAGGVTRMLRADDANRDGLDFAASLKRSIDRVDSVRQSAEIQSQAYERGDPGVSLNDVMIDLQKGSIALNMSVQVRNRLVSAYREVMNMQV</sequence>
<proteinExistence type="inferred from homology"/>
<evidence type="ECO:0000256" key="2">
    <source>
        <dbReference type="ARBA" id="ARBA00009272"/>
    </source>
</evidence>
<gene>
    <name evidence="5" type="primary">fliE</name>
    <name evidence="6" type="ORF">A5892_13470</name>
</gene>
<dbReference type="InterPro" id="IPR001624">
    <property type="entry name" value="FliE"/>
</dbReference>
<evidence type="ECO:0000256" key="3">
    <source>
        <dbReference type="ARBA" id="ARBA00018024"/>
    </source>
</evidence>
<evidence type="ECO:0000256" key="5">
    <source>
        <dbReference type="HAMAP-Rule" id="MF_00724"/>
    </source>
</evidence>
<dbReference type="Proteomes" id="UP000077875">
    <property type="component" value="Chromosome"/>
</dbReference>
<evidence type="ECO:0000256" key="1">
    <source>
        <dbReference type="ARBA" id="ARBA00004117"/>
    </source>
</evidence>
<dbReference type="Pfam" id="PF02049">
    <property type="entry name" value="FliE"/>
    <property type="match status" value="1"/>
</dbReference>
<evidence type="ECO:0000313" key="7">
    <source>
        <dbReference type="Proteomes" id="UP000077875"/>
    </source>
</evidence>
<dbReference type="GO" id="GO:0071973">
    <property type="term" value="P:bacterial-type flagellum-dependent cell motility"/>
    <property type="evidence" value="ECO:0007669"/>
    <property type="project" value="InterPro"/>
</dbReference>
<dbReference type="AlphaFoldDB" id="A0A172YGL6"/>
<dbReference type="EMBL" id="CP015243">
    <property type="protein sequence ID" value="ANF58354.1"/>
    <property type="molecule type" value="Genomic_DNA"/>
</dbReference>
<name>A0A172YGL6_9GAMM</name>
<dbReference type="STRING" id="376489.A5892_13470"/>
<reference evidence="6 7" key="1">
    <citation type="submission" date="2016-04" db="EMBL/GenBank/DDBJ databases">
        <title>Complete Genome Sequence of Halotalea alkalilenta IHB B 13600.</title>
        <authorList>
            <person name="Swarnkar M.K."/>
            <person name="Sharma A."/>
            <person name="Kaushal K."/>
            <person name="Soni R."/>
            <person name="Rana S."/>
            <person name="Singh A.K."/>
            <person name="Gulati A."/>
        </authorList>
    </citation>
    <scope>NUCLEOTIDE SEQUENCE [LARGE SCALE GENOMIC DNA]</scope>
    <source>
        <strain evidence="6 7">IHB B 13600</strain>
    </source>
</reference>
<dbReference type="GO" id="GO:0009425">
    <property type="term" value="C:bacterial-type flagellum basal body"/>
    <property type="evidence" value="ECO:0007669"/>
    <property type="project" value="UniProtKB-SubCell"/>
</dbReference>
<dbReference type="PANTHER" id="PTHR34653">
    <property type="match status" value="1"/>
</dbReference>
<dbReference type="NCBIfam" id="TIGR00205">
    <property type="entry name" value="fliE"/>
    <property type="match status" value="1"/>
</dbReference>